<dbReference type="InterPro" id="IPR009056">
    <property type="entry name" value="Cyt_c-like_dom"/>
</dbReference>
<name>A0A3E0DUF1_9BACT</name>
<dbReference type="Pfam" id="PF13287">
    <property type="entry name" value="Fn3_assoc"/>
    <property type="match status" value="1"/>
</dbReference>
<protein>
    <submittedName>
        <fullName evidence="6">Putative membrane protein</fullName>
    </submittedName>
</protein>
<evidence type="ECO:0000256" key="3">
    <source>
        <dbReference type="PROSITE-ProRule" id="PRU00433"/>
    </source>
</evidence>
<keyword evidence="4" id="KW-0472">Membrane</keyword>
<feature type="transmembrane region" description="Helical" evidence="4">
    <location>
        <begin position="82"/>
        <end position="101"/>
    </location>
</feature>
<sequence length="724" mass="81206">MKSKLIGIAERILFGGSILLLFFLLFESYIHIPLWMQPIGRMHPIMLHFPIALMLLALLLEFFRFRPEFQSQPFFQNFSRSLLLFSILTGLIAAIMGLFLSQEEGYSGQMLNWHKWSGAGMVFLASLIYAFRDYQWYREKVAKVGIGITTLSIILAGHFGATLTHGENFILEPVLANEVKMVPFEEAQVFDHLILPVLENKCNSCHNSSKAKGELIMTSIKTLLKGGENGVVFVGGKPEESSLLTRIHLPEDDDDHMPPSGKPQLTEEEKALLVKWIKSNLEPETMLVSLPESDELRVIAMGFFNSQSSEPSFDFSAADPKTIQELNTSYRAVIPFAKDSPALDVVLFSAANYTPASIEELVKVSEQVVALNLNKMPVTDQDMRSILRFENLIRLNLNFTEITGNGLADLAKLKNLRQLSVSGTKVDFVSLKVAAKDFENLQTVTIWDTPVSKPELETLRDEFKNINWVSGREDLDEDILQLNLPRLSNVSNIFKDTLTLEIGHPIRDVEIRFTLDGSEPDRENSTKFVFGETVLSEGKLVKARAYKEGWGNSEVATFNVYQNRNLPDTVMLLSKLSRVHPANGSKTFFDTEQGTFNANSPAWANNWAGFRGNPMELLLEYDEKVEVSSVSMRVLVEPSNVISPPESIEIWGGDDPNSLKLIGKMRPKQPTKEGEPYIELVTCEFKTITAKYIKVVSKPVEKIGDWSGRKGAGGLLLVDELFVN</sequence>
<dbReference type="Pfam" id="PF09990">
    <property type="entry name" value="DUF2231"/>
    <property type="match status" value="1"/>
</dbReference>
<dbReference type="Gene3D" id="3.80.10.10">
    <property type="entry name" value="Ribonuclease Inhibitor"/>
    <property type="match status" value="1"/>
</dbReference>
<keyword evidence="7" id="KW-1185">Reference proteome</keyword>
<evidence type="ECO:0000313" key="6">
    <source>
        <dbReference type="EMBL" id="REG88232.1"/>
    </source>
</evidence>
<feature type="transmembrane region" description="Helical" evidence="4">
    <location>
        <begin position="113"/>
        <end position="132"/>
    </location>
</feature>
<dbReference type="PANTHER" id="PTHR35889">
    <property type="entry name" value="CYCLOINULO-OLIGOSACCHARIDE FRUCTANOTRANSFERASE-RELATED"/>
    <property type="match status" value="1"/>
</dbReference>
<dbReference type="InterPro" id="IPR011429">
    <property type="entry name" value="Cyt_c_Planctomycete-type"/>
</dbReference>
<dbReference type="RefSeq" id="WP_086542356.1">
    <property type="nucleotide sequence ID" value="NZ_MSSW01000045.1"/>
</dbReference>
<feature type="transmembrane region" description="Helical" evidence="4">
    <location>
        <begin position="144"/>
        <end position="163"/>
    </location>
</feature>
<proteinExistence type="predicted"/>
<evidence type="ECO:0000313" key="7">
    <source>
        <dbReference type="Proteomes" id="UP000256405"/>
    </source>
</evidence>
<dbReference type="GO" id="GO:0046872">
    <property type="term" value="F:metal ion binding"/>
    <property type="evidence" value="ECO:0007669"/>
    <property type="project" value="UniProtKB-KW"/>
</dbReference>
<dbReference type="InterPro" id="IPR032675">
    <property type="entry name" value="LRR_dom_sf"/>
</dbReference>
<dbReference type="GO" id="GO:0020037">
    <property type="term" value="F:heme binding"/>
    <property type="evidence" value="ECO:0007669"/>
    <property type="project" value="InterPro"/>
</dbReference>
<dbReference type="PROSITE" id="PS51007">
    <property type="entry name" value="CYTC"/>
    <property type="match status" value="1"/>
</dbReference>
<reference evidence="6 7" key="1">
    <citation type="submission" date="2018-08" db="EMBL/GenBank/DDBJ databases">
        <title>Genomic Encyclopedia of Archaeal and Bacterial Type Strains, Phase II (KMG-II): from individual species to whole genera.</title>
        <authorList>
            <person name="Goeker M."/>
        </authorList>
    </citation>
    <scope>NUCLEOTIDE SEQUENCE [LARGE SCALE GENOMIC DNA]</scope>
    <source>
        <strain evidence="6 7">DSM 15986</strain>
    </source>
</reference>
<dbReference type="EMBL" id="QUNF01000010">
    <property type="protein sequence ID" value="REG88232.1"/>
    <property type="molecule type" value="Genomic_DNA"/>
</dbReference>
<feature type="transmembrane region" description="Helical" evidence="4">
    <location>
        <begin position="44"/>
        <end position="62"/>
    </location>
</feature>
<evidence type="ECO:0000259" key="5">
    <source>
        <dbReference type="PROSITE" id="PS51007"/>
    </source>
</evidence>
<organism evidence="6 7">
    <name type="scientific">Algoriphagus antarcticus</name>
    <dbReference type="NCBI Taxonomy" id="238540"/>
    <lineage>
        <taxon>Bacteria</taxon>
        <taxon>Pseudomonadati</taxon>
        <taxon>Bacteroidota</taxon>
        <taxon>Cytophagia</taxon>
        <taxon>Cytophagales</taxon>
        <taxon>Cyclobacteriaceae</taxon>
        <taxon>Algoriphagus</taxon>
    </lineage>
</organism>
<keyword evidence="1 3" id="KW-0479">Metal-binding</keyword>
<dbReference type="AlphaFoldDB" id="A0A3E0DUF1"/>
<accession>A0A3E0DUF1</accession>
<evidence type="ECO:0000256" key="4">
    <source>
        <dbReference type="SAM" id="Phobius"/>
    </source>
</evidence>
<dbReference type="Proteomes" id="UP000256405">
    <property type="component" value="Unassembled WGS sequence"/>
</dbReference>
<dbReference type="InterPro" id="IPR019251">
    <property type="entry name" value="DUF2231_TM"/>
</dbReference>
<keyword evidence="4" id="KW-1133">Transmembrane helix</keyword>
<keyword evidence="3" id="KW-0349">Heme</keyword>
<keyword evidence="4" id="KW-0812">Transmembrane</keyword>
<dbReference type="PANTHER" id="PTHR35889:SF3">
    <property type="entry name" value="F-BOX DOMAIN-CONTAINING PROTEIN"/>
    <property type="match status" value="1"/>
</dbReference>
<dbReference type="SUPFAM" id="SSF52047">
    <property type="entry name" value="RNI-like"/>
    <property type="match status" value="1"/>
</dbReference>
<evidence type="ECO:0000256" key="2">
    <source>
        <dbReference type="ARBA" id="ARBA00023004"/>
    </source>
</evidence>
<feature type="domain" description="Cytochrome c" evidence="5">
    <location>
        <begin position="181"/>
        <end position="281"/>
    </location>
</feature>
<gene>
    <name evidence="6" type="ORF">C8N25_11010</name>
</gene>
<evidence type="ECO:0000256" key="1">
    <source>
        <dbReference type="ARBA" id="ARBA00022723"/>
    </source>
</evidence>
<dbReference type="Pfam" id="PF07635">
    <property type="entry name" value="PSCyt1"/>
    <property type="match status" value="1"/>
</dbReference>
<dbReference type="OrthoDB" id="713772at2"/>
<dbReference type="GO" id="GO:0009055">
    <property type="term" value="F:electron transfer activity"/>
    <property type="evidence" value="ECO:0007669"/>
    <property type="project" value="InterPro"/>
</dbReference>
<keyword evidence="2 3" id="KW-0408">Iron</keyword>
<comment type="caution">
    <text evidence="6">The sequence shown here is derived from an EMBL/GenBank/DDBJ whole genome shotgun (WGS) entry which is preliminary data.</text>
</comment>
<feature type="transmembrane region" description="Helical" evidence="4">
    <location>
        <begin position="12"/>
        <end position="32"/>
    </location>
</feature>
<dbReference type="InterPro" id="IPR026876">
    <property type="entry name" value="Fn3_assoc_repeat"/>
</dbReference>